<evidence type="ECO:0000313" key="10">
    <source>
        <dbReference type="EMBL" id="PKZ41545.1"/>
    </source>
</evidence>
<feature type="transmembrane region" description="Helical" evidence="7">
    <location>
        <begin position="6"/>
        <end position="26"/>
    </location>
</feature>
<keyword evidence="7" id="KW-0133">Cell shape</keyword>
<comment type="pathway">
    <text evidence="7">Cell wall biogenesis; peptidoglycan biosynthesis.</text>
</comment>
<dbReference type="GO" id="GO:0046872">
    <property type="term" value="F:metal ion binding"/>
    <property type="evidence" value="ECO:0007669"/>
    <property type="project" value="UniProtKB-KW"/>
</dbReference>
<dbReference type="GO" id="GO:0051301">
    <property type="term" value="P:cell division"/>
    <property type="evidence" value="ECO:0007669"/>
    <property type="project" value="UniProtKB-KW"/>
</dbReference>
<dbReference type="NCBIfam" id="TIGR00445">
    <property type="entry name" value="mraY"/>
    <property type="match status" value="1"/>
</dbReference>
<keyword evidence="7" id="KW-1003">Cell membrane</keyword>
<feature type="transmembrane region" description="Helical" evidence="7">
    <location>
        <begin position="283"/>
        <end position="305"/>
    </location>
</feature>
<evidence type="ECO:0000256" key="6">
    <source>
        <dbReference type="ARBA" id="ARBA00023136"/>
    </source>
</evidence>
<dbReference type="InterPro" id="IPR018480">
    <property type="entry name" value="PNAcMuramoyl-5peptid_Trfase_CS"/>
</dbReference>
<comment type="catalytic activity">
    <reaction evidence="7">
        <text>UDP-N-acetyl-alpha-D-muramoyl-L-alanyl-gamma-D-glutamyl-meso-2,6-diaminopimeloyl-D-alanyl-D-alanine + di-trans,octa-cis-undecaprenyl phosphate = di-trans,octa-cis-undecaprenyl diphospho-N-acetyl-alpha-D-muramoyl-L-alanyl-D-glutamyl-meso-2,6-diaminopimeloyl-D-alanyl-D-alanine + UMP</text>
        <dbReference type="Rhea" id="RHEA:28386"/>
        <dbReference type="ChEBI" id="CHEBI:57865"/>
        <dbReference type="ChEBI" id="CHEBI:60392"/>
        <dbReference type="ChEBI" id="CHEBI:61386"/>
        <dbReference type="ChEBI" id="CHEBI:61387"/>
        <dbReference type="EC" id="2.7.8.13"/>
    </reaction>
</comment>
<comment type="function">
    <text evidence="7">Catalyzes the initial step of the lipid cycle reactions in the biosynthesis of the cell wall peptidoglycan: transfers peptidoglycan precursor phospho-MurNAc-pentapeptide from UDP-MurNAc-pentapeptide onto the lipid carrier undecaprenyl phosphate, yielding undecaprenyl-pyrophosphoryl-MurNAc-pentapeptide, known as lipid I.</text>
</comment>
<dbReference type="AlphaFoldDB" id="A0A2I1PA86"/>
<keyword evidence="7" id="KW-0961">Cell wall biogenesis/degradation</keyword>
<keyword evidence="7" id="KW-0131">Cell cycle</keyword>
<dbReference type="UniPathway" id="UPA00219"/>
<keyword evidence="7" id="KW-0573">Peptidoglycan synthesis</keyword>
<keyword evidence="5 7" id="KW-1133">Transmembrane helix</keyword>
<evidence type="ECO:0000256" key="5">
    <source>
        <dbReference type="ARBA" id="ARBA00022989"/>
    </source>
</evidence>
<dbReference type="EMBL" id="PKIZ01000012">
    <property type="protein sequence ID" value="PKZ41545.1"/>
    <property type="molecule type" value="Genomic_DNA"/>
</dbReference>
<evidence type="ECO:0000256" key="9">
    <source>
        <dbReference type="PIRSR" id="PIRSR600715-1"/>
    </source>
</evidence>
<dbReference type="GO" id="GO:0008360">
    <property type="term" value="P:regulation of cell shape"/>
    <property type="evidence" value="ECO:0007669"/>
    <property type="project" value="UniProtKB-KW"/>
</dbReference>
<evidence type="ECO:0000256" key="4">
    <source>
        <dbReference type="ARBA" id="ARBA00022692"/>
    </source>
</evidence>
<dbReference type="GO" id="GO:0008963">
    <property type="term" value="F:phospho-N-acetylmuramoyl-pentapeptide-transferase activity"/>
    <property type="evidence" value="ECO:0007669"/>
    <property type="project" value="UniProtKB-UniRule"/>
</dbReference>
<evidence type="ECO:0000256" key="7">
    <source>
        <dbReference type="HAMAP-Rule" id="MF_00038"/>
    </source>
</evidence>
<dbReference type="PROSITE" id="PS01348">
    <property type="entry name" value="MRAY_2"/>
    <property type="match status" value="1"/>
</dbReference>
<dbReference type="GO" id="GO:0071555">
    <property type="term" value="P:cell wall organization"/>
    <property type="evidence" value="ECO:0007669"/>
    <property type="project" value="UniProtKB-KW"/>
</dbReference>
<keyword evidence="7" id="KW-0132">Cell division</keyword>
<comment type="caution">
    <text evidence="10">The sequence shown here is derived from an EMBL/GenBank/DDBJ whole genome shotgun (WGS) entry which is preliminary data.</text>
</comment>
<feature type="transmembrane region" description="Helical" evidence="7">
    <location>
        <begin position="233"/>
        <end position="250"/>
    </location>
</feature>
<dbReference type="InterPro" id="IPR003524">
    <property type="entry name" value="PNAcMuramoyl-5peptid_Trfase"/>
</dbReference>
<evidence type="ECO:0000256" key="8">
    <source>
        <dbReference type="NCBIfam" id="TIGR00445"/>
    </source>
</evidence>
<feature type="binding site" evidence="9">
    <location>
        <position position="184"/>
    </location>
    <ligand>
        <name>Mg(2+)</name>
        <dbReference type="ChEBI" id="CHEBI:18420"/>
    </ligand>
</feature>
<dbReference type="EC" id="2.7.8.13" evidence="7 8"/>
<evidence type="ECO:0000313" key="11">
    <source>
        <dbReference type="Proteomes" id="UP000234206"/>
    </source>
</evidence>
<proteinExistence type="inferred from homology"/>
<evidence type="ECO:0000256" key="1">
    <source>
        <dbReference type="ARBA" id="ARBA00004141"/>
    </source>
</evidence>
<dbReference type="GO" id="GO:0051992">
    <property type="term" value="F:UDP-N-acetylmuramoyl-L-alanyl-D-glutamyl-meso-2,6-diaminopimelyl-D-alanyl-D-alanine:undecaprenyl-phosphate transferase activity"/>
    <property type="evidence" value="ECO:0007669"/>
    <property type="project" value="RHEA"/>
</dbReference>
<keyword evidence="6 7" id="KW-0472">Membrane</keyword>
<feature type="transmembrane region" description="Helical" evidence="7">
    <location>
        <begin position="78"/>
        <end position="96"/>
    </location>
</feature>
<dbReference type="PANTHER" id="PTHR22926:SF5">
    <property type="entry name" value="PHOSPHO-N-ACETYLMURAMOYL-PENTAPEPTIDE-TRANSFERASE HOMOLOG"/>
    <property type="match status" value="1"/>
</dbReference>
<dbReference type="RefSeq" id="WP_070703191.1">
    <property type="nucleotide sequence ID" value="NZ_JBHLVH010000013.1"/>
</dbReference>
<dbReference type="Pfam" id="PF00953">
    <property type="entry name" value="Glycos_transf_4"/>
    <property type="match status" value="1"/>
</dbReference>
<dbReference type="GO" id="GO:0005886">
    <property type="term" value="C:plasma membrane"/>
    <property type="evidence" value="ECO:0007669"/>
    <property type="project" value="UniProtKB-SubCell"/>
</dbReference>
<feature type="transmembrane region" description="Helical" evidence="7">
    <location>
        <begin position="47"/>
        <end position="66"/>
    </location>
</feature>
<dbReference type="GO" id="GO:0009252">
    <property type="term" value="P:peptidoglycan biosynthetic process"/>
    <property type="evidence" value="ECO:0007669"/>
    <property type="project" value="UniProtKB-UniRule"/>
</dbReference>
<feature type="transmembrane region" description="Helical" evidence="7">
    <location>
        <begin position="332"/>
        <end position="352"/>
    </location>
</feature>
<keyword evidence="3 7" id="KW-0808">Transferase</keyword>
<organism evidence="10 11">
    <name type="scientific">Kytococcus schroeteri</name>
    <dbReference type="NCBI Taxonomy" id="138300"/>
    <lineage>
        <taxon>Bacteria</taxon>
        <taxon>Bacillati</taxon>
        <taxon>Actinomycetota</taxon>
        <taxon>Actinomycetes</taxon>
        <taxon>Micrococcales</taxon>
        <taxon>Kytococcaceae</taxon>
        <taxon>Kytococcus</taxon>
    </lineage>
</organism>
<reference evidence="10 11" key="1">
    <citation type="submission" date="2017-12" db="EMBL/GenBank/DDBJ databases">
        <title>Phylogenetic diversity of female urinary microbiome.</title>
        <authorList>
            <person name="Thomas-White K."/>
            <person name="Wolfe A.J."/>
        </authorList>
    </citation>
    <scope>NUCLEOTIDE SEQUENCE [LARGE SCALE GENOMIC DNA]</scope>
    <source>
        <strain evidence="10 11">UMB1298</strain>
    </source>
</reference>
<dbReference type="Proteomes" id="UP000234206">
    <property type="component" value="Unassembled WGS sequence"/>
</dbReference>
<feature type="transmembrane region" description="Helical" evidence="7">
    <location>
        <begin position="191"/>
        <end position="213"/>
    </location>
</feature>
<accession>A0A2I1PA86</accession>
<comment type="subcellular location">
    <subcellularLocation>
        <location evidence="7">Cell membrane</location>
        <topology evidence="7">Multi-pass membrane protein</topology>
    </subcellularLocation>
    <subcellularLocation>
        <location evidence="1">Membrane</location>
        <topology evidence="1">Multi-pass membrane protein</topology>
    </subcellularLocation>
</comment>
<gene>
    <name evidence="7" type="primary">mraY</name>
    <name evidence="10" type="ORF">CYJ76_07490</name>
</gene>
<dbReference type="PANTHER" id="PTHR22926">
    <property type="entry name" value="PHOSPHO-N-ACETYLMURAMOYL-PENTAPEPTIDE-TRANSFERASE"/>
    <property type="match status" value="1"/>
</dbReference>
<feature type="binding site" evidence="9">
    <location>
        <position position="261"/>
    </location>
    <ligand>
        <name>Mg(2+)</name>
        <dbReference type="ChEBI" id="CHEBI:18420"/>
    </ligand>
</feature>
<keyword evidence="11" id="KW-1185">Reference proteome</keyword>
<keyword evidence="4 7" id="KW-0812">Transmembrane</keyword>
<comment type="cofactor">
    <cofactor evidence="7 9">
        <name>Mg(2+)</name>
        <dbReference type="ChEBI" id="CHEBI:18420"/>
    </cofactor>
</comment>
<comment type="similarity">
    <text evidence="2 7">Belongs to the glycosyltransferase 4 family. MraY subfamily.</text>
</comment>
<dbReference type="InterPro" id="IPR000715">
    <property type="entry name" value="Glycosyl_transferase_4"/>
</dbReference>
<feature type="transmembrane region" description="Helical" evidence="7">
    <location>
        <begin position="257"/>
        <end position="277"/>
    </location>
</feature>
<keyword evidence="7 9" id="KW-0460">Magnesium</keyword>
<evidence type="ECO:0000256" key="3">
    <source>
        <dbReference type="ARBA" id="ARBA00022679"/>
    </source>
</evidence>
<keyword evidence="7 9" id="KW-0479">Metal-binding</keyword>
<name>A0A2I1PA86_9MICO</name>
<evidence type="ECO:0000256" key="2">
    <source>
        <dbReference type="ARBA" id="ARBA00005583"/>
    </source>
</evidence>
<dbReference type="HAMAP" id="MF_00038">
    <property type="entry name" value="MraY"/>
    <property type="match status" value="1"/>
</dbReference>
<sequence length="358" mass="38157">MIGVVVGAGVALLVVLLGMPTFIRYLQAKRYGQYIRDDGPTSHNVKLGTPTMGGFVILAGVVAGWASAHLALWELPTWSSWLIMLLMLGIGAVGFLDDFTKIARKHNLGLTAKQKLLGQFGVATAFAVLALTREDQFGQTPASTAISWARDTPLDLAGLGGVVGAVLFVLWANLVIGGMSNGTNLTDGLDGLLTGLAAIVFAAYTLITFFQFSQHCGTHAIEGCYEVRDPLDLAIICASIAGACIGFLWWNASPAKIFMGDTGSLAIGAALAGVAILSRTELLVVVLGGVFVMETLSVMIQVTSFKSTGKRVFKMTPIHHHFELLGWPEVNVVIRFWILGGLFVGAGLALFYTDWLVR</sequence>
<feature type="transmembrane region" description="Helical" evidence="7">
    <location>
        <begin position="156"/>
        <end position="179"/>
    </location>
</feature>
<protein>
    <recommendedName>
        <fullName evidence="7 8">Phospho-N-acetylmuramoyl-pentapeptide-transferase</fullName>
        <ecNumber evidence="7 8">2.7.8.13</ecNumber>
    </recommendedName>
    <alternativeName>
        <fullName evidence="7">UDP-MurNAc-pentapeptide phosphotransferase</fullName>
    </alternativeName>
</protein>
<dbReference type="CDD" id="cd06852">
    <property type="entry name" value="GT_MraY"/>
    <property type="match status" value="1"/>
</dbReference>
<dbReference type="OrthoDB" id="9805475at2"/>